<proteinExistence type="predicted"/>
<accession>A0ABN9PWW9</accession>
<protein>
    <submittedName>
        <fullName evidence="2">Uncharacterized protein</fullName>
    </submittedName>
</protein>
<reference evidence="2" key="1">
    <citation type="submission" date="2023-10" db="EMBL/GenBank/DDBJ databases">
        <authorList>
            <person name="Chen Y."/>
            <person name="Shah S."/>
            <person name="Dougan E. K."/>
            <person name="Thang M."/>
            <person name="Chan C."/>
        </authorList>
    </citation>
    <scope>NUCLEOTIDE SEQUENCE [LARGE SCALE GENOMIC DNA]</scope>
</reference>
<keyword evidence="3" id="KW-1185">Reference proteome</keyword>
<feature type="region of interest" description="Disordered" evidence="1">
    <location>
        <begin position="119"/>
        <end position="179"/>
    </location>
</feature>
<evidence type="ECO:0000313" key="3">
    <source>
        <dbReference type="Proteomes" id="UP001189429"/>
    </source>
</evidence>
<feature type="non-terminal residue" evidence="2">
    <location>
        <position position="318"/>
    </location>
</feature>
<feature type="compositionally biased region" description="Basic and acidic residues" evidence="1">
    <location>
        <begin position="142"/>
        <end position="155"/>
    </location>
</feature>
<evidence type="ECO:0000256" key="1">
    <source>
        <dbReference type="SAM" id="MobiDB-lite"/>
    </source>
</evidence>
<sequence length="318" mass="35285">MCDEYDTYQLRAWFLAVNSNSSEHKVRGEMQWGATCDCRCLPTLLLDGAMKTDVAIRARARQLRRQMQVMCSCPEAESFSWCIANNAACPCMLQAMTSRARALCGAADGACKLLRANGDEQQGGRKKSEAPAGSKSSAAQQAERRQRPRSVEPTRRATPRRGAKGRNWGTRDHGLKELPLLPSMPVAQLTQRSRAMWGVTASAVFVEEKDSVVVAMPKEPRAIRELTAGLRQKIGTIKDGAMGAKGSRPNLEKLANNQALVRMEMCRQLREYIESVLVTLEDEPPARIRFCRMESCMGEGMLKIVFALDDRAMEVSIT</sequence>
<comment type="caution">
    <text evidence="2">The sequence shown here is derived from an EMBL/GenBank/DDBJ whole genome shotgun (WGS) entry which is preliminary data.</text>
</comment>
<name>A0ABN9PWW9_9DINO</name>
<gene>
    <name evidence="2" type="ORF">PCOR1329_LOCUS5851</name>
</gene>
<dbReference type="Proteomes" id="UP001189429">
    <property type="component" value="Unassembled WGS sequence"/>
</dbReference>
<dbReference type="EMBL" id="CAUYUJ010001558">
    <property type="protein sequence ID" value="CAK0796474.1"/>
    <property type="molecule type" value="Genomic_DNA"/>
</dbReference>
<evidence type="ECO:0000313" key="2">
    <source>
        <dbReference type="EMBL" id="CAK0796474.1"/>
    </source>
</evidence>
<organism evidence="2 3">
    <name type="scientific">Prorocentrum cordatum</name>
    <dbReference type="NCBI Taxonomy" id="2364126"/>
    <lineage>
        <taxon>Eukaryota</taxon>
        <taxon>Sar</taxon>
        <taxon>Alveolata</taxon>
        <taxon>Dinophyceae</taxon>
        <taxon>Prorocentrales</taxon>
        <taxon>Prorocentraceae</taxon>
        <taxon>Prorocentrum</taxon>
    </lineage>
</organism>